<comment type="caution">
    <text evidence="2">The sequence shown here is derived from an EMBL/GenBank/DDBJ whole genome shotgun (WGS) entry which is preliminary data.</text>
</comment>
<evidence type="ECO:0000256" key="1">
    <source>
        <dbReference type="SAM" id="MobiDB-lite"/>
    </source>
</evidence>
<feature type="compositionally biased region" description="Basic and acidic residues" evidence="1">
    <location>
        <begin position="51"/>
        <end position="68"/>
    </location>
</feature>
<proteinExistence type="predicted"/>
<name>A0ABT1PH82_9ACTN</name>
<sequence>MHVSAAGPGCYRLRVRASGPDQGAEVIGLDVDDDPVEEYLIQPWHAPQAPETRHKMSDAHGAEVRART</sequence>
<keyword evidence="3" id="KW-1185">Reference proteome</keyword>
<gene>
    <name evidence="2" type="ORF">NON19_22515</name>
</gene>
<reference evidence="2 3" key="1">
    <citation type="submission" date="2022-06" db="EMBL/GenBank/DDBJ databases">
        <title>Draft genome sequence of type strain Streptomyces rubrisoli DSM 42083.</title>
        <authorList>
            <person name="Duangmal K."/>
            <person name="Klaysubun C."/>
        </authorList>
    </citation>
    <scope>NUCLEOTIDE SEQUENCE [LARGE SCALE GENOMIC DNA]</scope>
    <source>
        <strain evidence="2 3">DSM 42083</strain>
    </source>
</reference>
<dbReference type="RefSeq" id="WP_255930716.1">
    <property type="nucleotide sequence ID" value="NZ_JANFNH010000031.1"/>
</dbReference>
<accession>A0ABT1PH82</accession>
<dbReference type="Proteomes" id="UP001206206">
    <property type="component" value="Unassembled WGS sequence"/>
</dbReference>
<protein>
    <submittedName>
        <fullName evidence="2">Uncharacterized protein</fullName>
    </submittedName>
</protein>
<dbReference type="EMBL" id="JANFNH010000031">
    <property type="protein sequence ID" value="MCQ4044726.1"/>
    <property type="molecule type" value="Genomic_DNA"/>
</dbReference>
<evidence type="ECO:0000313" key="3">
    <source>
        <dbReference type="Proteomes" id="UP001206206"/>
    </source>
</evidence>
<evidence type="ECO:0000313" key="2">
    <source>
        <dbReference type="EMBL" id="MCQ4044726.1"/>
    </source>
</evidence>
<organism evidence="2 3">
    <name type="scientific">Streptantibioticus rubrisoli</name>
    <dbReference type="NCBI Taxonomy" id="1387313"/>
    <lineage>
        <taxon>Bacteria</taxon>
        <taxon>Bacillati</taxon>
        <taxon>Actinomycetota</taxon>
        <taxon>Actinomycetes</taxon>
        <taxon>Kitasatosporales</taxon>
        <taxon>Streptomycetaceae</taxon>
        <taxon>Streptantibioticus</taxon>
    </lineage>
</organism>
<feature type="region of interest" description="Disordered" evidence="1">
    <location>
        <begin position="45"/>
        <end position="68"/>
    </location>
</feature>